<keyword evidence="2 3" id="KW-0539">Nucleus</keyword>
<dbReference type="Proteomes" id="UP000826656">
    <property type="component" value="Unassembled WGS sequence"/>
</dbReference>
<evidence type="ECO:0000259" key="4">
    <source>
        <dbReference type="PROSITE" id="PS51015"/>
    </source>
</evidence>
<dbReference type="PANTHER" id="PTHR45660">
    <property type="entry name" value="HISTONE-LYSINE N-METHYLTRANSFERASE SETMAR"/>
    <property type="match status" value="1"/>
</dbReference>
<comment type="subcellular location">
    <subcellularLocation>
        <location evidence="1">Chromosome</location>
    </subcellularLocation>
    <subcellularLocation>
        <location evidence="3">Nucleus</location>
    </subcellularLocation>
</comment>
<evidence type="ECO:0000256" key="1">
    <source>
        <dbReference type="ARBA" id="ARBA00004286"/>
    </source>
</evidence>
<keyword evidence="6" id="KW-1185">Reference proteome</keyword>
<dbReference type="Gene3D" id="2.30.280.10">
    <property type="entry name" value="SRA-YDG"/>
    <property type="match status" value="1"/>
</dbReference>
<evidence type="ECO:0000313" key="5">
    <source>
        <dbReference type="EMBL" id="KAH0761169.1"/>
    </source>
</evidence>
<gene>
    <name evidence="5" type="ORF">KY290_017242</name>
</gene>
<accession>A0ABQ7VCA9</accession>
<dbReference type="EMBL" id="JAIVGD010000013">
    <property type="protein sequence ID" value="KAH0761169.1"/>
    <property type="molecule type" value="Genomic_DNA"/>
</dbReference>
<protein>
    <recommendedName>
        <fullName evidence="4">YDG domain-containing protein</fullName>
    </recommendedName>
</protein>
<dbReference type="InterPro" id="IPR051357">
    <property type="entry name" value="H3K9_HMTase_SUVAR3-9"/>
</dbReference>
<dbReference type="Pfam" id="PF02182">
    <property type="entry name" value="SAD_SRA"/>
    <property type="match status" value="1"/>
</dbReference>
<proteinExistence type="predicted"/>
<evidence type="ECO:0000256" key="3">
    <source>
        <dbReference type="PROSITE-ProRule" id="PRU00358"/>
    </source>
</evidence>
<dbReference type="InterPro" id="IPR015947">
    <property type="entry name" value="PUA-like_sf"/>
</dbReference>
<dbReference type="SUPFAM" id="SSF88697">
    <property type="entry name" value="PUA domain-like"/>
    <property type="match status" value="1"/>
</dbReference>
<dbReference type="InterPro" id="IPR003105">
    <property type="entry name" value="SRA_YDG"/>
</dbReference>
<sequence>MPNPIRPEQHDEQNKGHYFFNKDWDQYESAVMKKIMDLRVPLENLRNFVVMYYVSGHGLLTEYEHIKKVKEVRETLKPFDDVYTKLLLENKAEKHEGQSKKRIHIKATMTLKNQKNRVNYGWNFGHVPGVEIGHQFRFRVELVTIGLHHQFIKGISYVNIDKKDVATSIVDSCRYENEAISSETFIHVGQGGNPKVSFNVRVEDQKLEGANLALKNSMVMRCPVRVICGRQRVNSEKSDIRYTYDELYTMTKFWEERARTGKYVFKFELKRNLGKPKLKREVVSWPTM</sequence>
<dbReference type="InterPro" id="IPR036987">
    <property type="entry name" value="SRA-YDG_sf"/>
</dbReference>
<evidence type="ECO:0000256" key="2">
    <source>
        <dbReference type="ARBA" id="ARBA00023242"/>
    </source>
</evidence>
<organism evidence="5 6">
    <name type="scientific">Solanum tuberosum</name>
    <name type="common">Potato</name>
    <dbReference type="NCBI Taxonomy" id="4113"/>
    <lineage>
        <taxon>Eukaryota</taxon>
        <taxon>Viridiplantae</taxon>
        <taxon>Streptophyta</taxon>
        <taxon>Embryophyta</taxon>
        <taxon>Tracheophyta</taxon>
        <taxon>Spermatophyta</taxon>
        <taxon>Magnoliopsida</taxon>
        <taxon>eudicotyledons</taxon>
        <taxon>Gunneridae</taxon>
        <taxon>Pentapetalae</taxon>
        <taxon>asterids</taxon>
        <taxon>lamiids</taxon>
        <taxon>Solanales</taxon>
        <taxon>Solanaceae</taxon>
        <taxon>Solanoideae</taxon>
        <taxon>Solaneae</taxon>
        <taxon>Solanum</taxon>
    </lineage>
</organism>
<evidence type="ECO:0000313" key="6">
    <source>
        <dbReference type="Proteomes" id="UP000826656"/>
    </source>
</evidence>
<comment type="caution">
    <text evidence="5">The sequence shown here is derived from an EMBL/GenBank/DDBJ whole genome shotgun (WGS) entry which is preliminary data.</text>
</comment>
<dbReference type="PANTHER" id="PTHR45660:SF86">
    <property type="entry name" value="HISTONE-LYSINE N-METHYLTRANSFERASE, H3 LYSINE-9 SPECIFIC SUVH6-LIKE"/>
    <property type="match status" value="1"/>
</dbReference>
<feature type="domain" description="YDG" evidence="4">
    <location>
        <begin position="125"/>
        <end position="271"/>
    </location>
</feature>
<dbReference type="PROSITE" id="PS51015">
    <property type="entry name" value="YDG"/>
    <property type="match status" value="1"/>
</dbReference>
<dbReference type="SMART" id="SM00466">
    <property type="entry name" value="SRA"/>
    <property type="match status" value="1"/>
</dbReference>
<reference evidence="5 6" key="1">
    <citation type="journal article" date="2021" name="bioRxiv">
        <title>Chromosome-scale and haplotype-resolved genome assembly of a tetraploid potato cultivar.</title>
        <authorList>
            <person name="Sun H."/>
            <person name="Jiao W.-B."/>
            <person name="Krause K."/>
            <person name="Campoy J.A."/>
            <person name="Goel M."/>
            <person name="Folz-Donahue K."/>
            <person name="Kukat C."/>
            <person name="Huettel B."/>
            <person name="Schneeberger K."/>
        </authorList>
    </citation>
    <scope>NUCLEOTIDE SEQUENCE [LARGE SCALE GENOMIC DNA]</scope>
    <source>
        <strain evidence="5">SolTubOtavaFocal</strain>
        <tissue evidence="5">Leaves</tissue>
    </source>
</reference>
<name>A0ABQ7VCA9_SOLTU</name>